<dbReference type="PIRSF" id="PIRSF016578">
    <property type="entry name" value="HsaA"/>
    <property type="match status" value="1"/>
</dbReference>
<feature type="domain" description="Acyl-CoA dehydrogenase/oxidase N-terminal" evidence="9">
    <location>
        <begin position="9"/>
        <end position="119"/>
    </location>
</feature>
<evidence type="ECO:0000256" key="6">
    <source>
        <dbReference type="RuleBase" id="RU362125"/>
    </source>
</evidence>
<dbReference type="Gene3D" id="1.10.540.10">
    <property type="entry name" value="Acyl-CoA dehydrogenase/oxidase, N-terminal domain"/>
    <property type="match status" value="1"/>
</dbReference>
<dbReference type="PANTHER" id="PTHR43884">
    <property type="entry name" value="ACYL-COA DEHYDROGENASE"/>
    <property type="match status" value="1"/>
</dbReference>
<feature type="domain" description="Acyl-CoA dehydrogenase/oxidase C-terminal" evidence="7">
    <location>
        <begin position="235"/>
        <end position="383"/>
    </location>
</feature>
<protein>
    <submittedName>
        <fullName evidence="10">Acyl-CoA dehydrogenase domain protein</fullName>
    </submittedName>
</protein>
<organism evidence="10 11">
    <name type="scientific">Haloterrigena turkmenica (strain ATCC 51198 / DSM 5511 / JCM 9101 / NCIMB 13204 / VKM B-1734 / 4k)</name>
    <name type="common">Halococcus turkmenicus</name>
    <dbReference type="NCBI Taxonomy" id="543526"/>
    <lineage>
        <taxon>Archaea</taxon>
        <taxon>Methanobacteriati</taxon>
        <taxon>Methanobacteriota</taxon>
        <taxon>Stenosarchaea group</taxon>
        <taxon>Halobacteria</taxon>
        <taxon>Halobacteriales</taxon>
        <taxon>Natrialbaceae</taxon>
        <taxon>Haloterrigena</taxon>
    </lineage>
</organism>
<evidence type="ECO:0000313" key="10">
    <source>
        <dbReference type="EMBL" id="ADB63019.1"/>
    </source>
</evidence>
<dbReference type="OrthoDB" id="275197at2157"/>
<comment type="cofactor">
    <cofactor evidence="1 6">
        <name>FAD</name>
        <dbReference type="ChEBI" id="CHEBI:57692"/>
    </cofactor>
</comment>
<dbReference type="InterPro" id="IPR036250">
    <property type="entry name" value="AcylCo_DH-like_C"/>
</dbReference>
<dbReference type="InterPro" id="IPR046373">
    <property type="entry name" value="Acyl-CoA_Oxase/DH_mid-dom_sf"/>
</dbReference>
<feature type="domain" description="Acyl-CoA oxidase/dehydrogenase middle" evidence="8">
    <location>
        <begin position="125"/>
        <end position="223"/>
    </location>
</feature>
<reference evidence="10 11" key="1">
    <citation type="journal article" date="2010" name="Stand. Genomic Sci.">
        <title>Complete genome sequence of Haloterrigena turkmenica type strain (4k).</title>
        <authorList>
            <person name="Saunders E."/>
            <person name="Tindall B.J."/>
            <person name="Fahnrich R."/>
            <person name="Lapidus A."/>
            <person name="Copeland A."/>
            <person name="Del Rio T.G."/>
            <person name="Lucas S."/>
            <person name="Chen F."/>
            <person name="Tice H."/>
            <person name="Cheng J.F."/>
            <person name="Han C."/>
            <person name="Detter J.C."/>
            <person name="Bruce D."/>
            <person name="Goodwin L."/>
            <person name="Chain P."/>
            <person name="Pitluck S."/>
            <person name="Pati A."/>
            <person name="Ivanova N."/>
            <person name="Mavromatis K."/>
            <person name="Chen A."/>
            <person name="Palaniappan K."/>
            <person name="Land M."/>
            <person name="Hauser L."/>
            <person name="Chang Y.J."/>
            <person name="Jeffries C.D."/>
            <person name="Brettin T."/>
            <person name="Rohde M."/>
            <person name="Goker M."/>
            <person name="Bristow J."/>
            <person name="Eisen J.A."/>
            <person name="Markowitz V."/>
            <person name="Hugenholtz P."/>
            <person name="Klenk H.P."/>
            <person name="Kyrpides N.C."/>
        </authorList>
    </citation>
    <scope>NUCLEOTIDE SEQUENCE [LARGE SCALE GENOMIC DNA]</scope>
    <source>
        <strain evidence="11">ATCC 51198 / DSM 5511 / JCM 9101 / NCIMB 13204 / VKM B-1734 / 4k</strain>
    </source>
</reference>
<gene>
    <name evidence="10" type="ordered locus">Htur_4197</name>
</gene>
<evidence type="ECO:0000256" key="3">
    <source>
        <dbReference type="ARBA" id="ARBA00022630"/>
    </source>
</evidence>
<dbReference type="Gene3D" id="2.40.110.10">
    <property type="entry name" value="Butyryl-CoA Dehydrogenase, subunit A, domain 2"/>
    <property type="match status" value="1"/>
</dbReference>
<evidence type="ECO:0000313" key="11">
    <source>
        <dbReference type="Proteomes" id="UP000001903"/>
    </source>
</evidence>
<evidence type="ECO:0000256" key="5">
    <source>
        <dbReference type="ARBA" id="ARBA00023002"/>
    </source>
</evidence>
<dbReference type="InterPro" id="IPR006089">
    <property type="entry name" value="Acyl-CoA_DH_CS"/>
</dbReference>
<keyword evidence="11" id="KW-1185">Reference proteome</keyword>
<keyword evidence="10" id="KW-0614">Plasmid</keyword>
<evidence type="ECO:0000259" key="9">
    <source>
        <dbReference type="Pfam" id="PF02771"/>
    </source>
</evidence>
<dbReference type="Pfam" id="PF02771">
    <property type="entry name" value="Acyl-CoA_dh_N"/>
    <property type="match status" value="1"/>
</dbReference>
<dbReference type="InterPro" id="IPR013786">
    <property type="entry name" value="AcylCoA_DH/ox_N"/>
</dbReference>
<dbReference type="Gene3D" id="1.20.140.10">
    <property type="entry name" value="Butyryl-CoA Dehydrogenase, subunit A, domain 3"/>
    <property type="match status" value="1"/>
</dbReference>
<dbReference type="Pfam" id="PF02770">
    <property type="entry name" value="Acyl-CoA_dh_M"/>
    <property type="match status" value="1"/>
</dbReference>
<dbReference type="PROSITE" id="PS00073">
    <property type="entry name" value="ACYL_COA_DH_2"/>
    <property type="match status" value="1"/>
</dbReference>
<keyword evidence="3 6" id="KW-0285">Flavoprotein</keyword>
<evidence type="ECO:0000256" key="1">
    <source>
        <dbReference type="ARBA" id="ARBA00001974"/>
    </source>
</evidence>
<evidence type="ECO:0000256" key="4">
    <source>
        <dbReference type="ARBA" id="ARBA00022827"/>
    </source>
</evidence>
<dbReference type="FunFam" id="1.10.540.10:FF:000002">
    <property type="entry name" value="Acyl-CoA dehydrogenase FadE19"/>
    <property type="match status" value="1"/>
</dbReference>
<evidence type="ECO:0000259" key="7">
    <source>
        <dbReference type="Pfam" id="PF00441"/>
    </source>
</evidence>
<dbReference type="RefSeq" id="WP_012945263.1">
    <property type="nucleotide sequence ID" value="NC_013744.1"/>
</dbReference>
<dbReference type="KEGG" id="htu:Htur_4197"/>
<dbReference type="EMBL" id="CP001861">
    <property type="protein sequence ID" value="ADB63019.1"/>
    <property type="molecule type" value="Genomic_DNA"/>
</dbReference>
<comment type="similarity">
    <text evidence="2 6">Belongs to the acyl-CoA dehydrogenase family.</text>
</comment>
<dbReference type="Pfam" id="PF00441">
    <property type="entry name" value="Acyl-CoA_dh_1"/>
    <property type="match status" value="1"/>
</dbReference>
<geneLocation type="plasmid" evidence="10 11">
    <name>pHTUR01</name>
</geneLocation>
<dbReference type="InterPro" id="IPR006091">
    <property type="entry name" value="Acyl-CoA_Oxase/DH_mid-dom"/>
</dbReference>
<evidence type="ECO:0000259" key="8">
    <source>
        <dbReference type="Pfam" id="PF02770"/>
    </source>
</evidence>
<dbReference type="SUPFAM" id="SSF47203">
    <property type="entry name" value="Acyl-CoA dehydrogenase C-terminal domain-like"/>
    <property type="match status" value="1"/>
</dbReference>
<keyword evidence="5 6" id="KW-0560">Oxidoreductase</keyword>
<dbReference type="GO" id="GO:0003995">
    <property type="term" value="F:acyl-CoA dehydrogenase activity"/>
    <property type="evidence" value="ECO:0007669"/>
    <property type="project" value="InterPro"/>
</dbReference>
<evidence type="ECO:0000256" key="2">
    <source>
        <dbReference type="ARBA" id="ARBA00009347"/>
    </source>
</evidence>
<dbReference type="AlphaFoldDB" id="D2S0X2"/>
<dbReference type="InterPro" id="IPR037069">
    <property type="entry name" value="AcylCoA_DH/ox_N_sf"/>
</dbReference>
<sequence>MTLIESVLSDEHREFRERADEFATDVVEPEAERIEKTDEFPRDVIEKAGERGLLGILLPEEYGGQGSDFLSYCLAVERIAQASGAVAETIQGHTFAALPIANFGTEEQKAEYLEPMTRGRSIGSMLLTEPDAGSSPSELSTIAEVDETEGGYRITGEKSFGTNAGVADVHLVVARKRPAPAEGHGVSVFIAPGVDDREGFTFDRAEFMGMRGHVTGDSTFESVFVDESALLGEIGHGFRIAMGTIDMARTGLGAIGTGIARASFDEAVEYAGGREQGGSPVGEYQAVQVLIADMDAQLDSARHLVYDSAAAIADGNGDTRKSSKSKYVASEAAEFVTRNAMQIHGGNGYRTDLPLERYYRDAKILSIIGGTTEIQKTTVATEVMDI</sequence>
<accession>D2S0X2</accession>
<dbReference type="InterPro" id="IPR009075">
    <property type="entry name" value="AcylCo_DH/oxidase_C"/>
</dbReference>
<dbReference type="GeneID" id="8744825"/>
<dbReference type="HOGENOM" id="CLU_018204_3_5_2"/>
<dbReference type="SUPFAM" id="SSF56645">
    <property type="entry name" value="Acyl-CoA dehydrogenase NM domain-like"/>
    <property type="match status" value="1"/>
</dbReference>
<keyword evidence="4 6" id="KW-0274">FAD</keyword>
<dbReference type="PANTHER" id="PTHR43884:SF12">
    <property type="entry name" value="ISOVALERYL-COA DEHYDROGENASE, MITOCHONDRIAL-RELATED"/>
    <property type="match status" value="1"/>
</dbReference>
<dbReference type="Proteomes" id="UP000001903">
    <property type="component" value="Plasmid pHTUR01"/>
</dbReference>
<dbReference type="FunFam" id="1.20.140.10:FF:000004">
    <property type="entry name" value="Acyl-CoA dehydrogenase FadE25"/>
    <property type="match status" value="1"/>
</dbReference>
<proteinExistence type="inferred from homology"/>
<name>D2S0X2_HALTV</name>
<dbReference type="GO" id="GO:0050660">
    <property type="term" value="F:flavin adenine dinucleotide binding"/>
    <property type="evidence" value="ECO:0007669"/>
    <property type="project" value="InterPro"/>
</dbReference>
<dbReference type="InterPro" id="IPR009100">
    <property type="entry name" value="AcylCoA_DH/oxidase_NM_dom_sf"/>
</dbReference>